<evidence type="ECO:0000256" key="1">
    <source>
        <dbReference type="SAM" id="MobiDB-lite"/>
    </source>
</evidence>
<proteinExistence type="predicted"/>
<evidence type="ECO:0000313" key="3">
    <source>
        <dbReference type="Proteomes" id="UP000054477"/>
    </source>
</evidence>
<dbReference type="Proteomes" id="UP000054477">
    <property type="component" value="Unassembled WGS sequence"/>
</dbReference>
<name>A0A0C9WSK3_9AGAR</name>
<feature type="compositionally biased region" description="Low complexity" evidence="1">
    <location>
        <begin position="111"/>
        <end position="128"/>
    </location>
</feature>
<feature type="region of interest" description="Disordered" evidence="1">
    <location>
        <begin position="101"/>
        <end position="137"/>
    </location>
</feature>
<reference evidence="3" key="2">
    <citation type="submission" date="2015-01" db="EMBL/GenBank/DDBJ databases">
        <title>Evolutionary Origins and Diversification of the Mycorrhizal Mutualists.</title>
        <authorList>
            <consortium name="DOE Joint Genome Institute"/>
            <consortium name="Mycorrhizal Genomics Consortium"/>
            <person name="Kohler A."/>
            <person name="Kuo A."/>
            <person name="Nagy L.G."/>
            <person name="Floudas D."/>
            <person name="Copeland A."/>
            <person name="Barry K.W."/>
            <person name="Cichocki N."/>
            <person name="Veneault-Fourrey C."/>
            <person name="LaButti K."/>
            <person name="Lindquist E.A."/>
            <person name="Lipzen A."/>
            <person name="Lundell T."/>
            <person name="Morin E."/>
            <person name="Murat C."/>
            <person name="Riley R."/>
            <person name="Ohm R."/>
            <person name="Sun H."/>
            <person name="Tunlid A."/>
            <person name="Henrissat B."/>
            <person name="Grigoriev I.V."/>
            <person name="Hibbett D.S."/>
            <person name="Martin F."/>
        </authorList>
    </citation>
    <scope>NUCLEOTIDE SEQUENCE [LARGE SCALE GENOMIC DNA]</scope>
    <source>
        <strain evidence="3">LaAM-08-1</strain>
    </source>
</reference>
<sequence>MSTTVESPLVIEEATRVRGSVSGKENAPTATRQTTLALKGGNMKGKKRTLTLVDGGNACFYALDACKSELDLSGALSATPQVVEALRLRILQLEDQLYAQAPPAKRAKTTSDPAASSSSSEAPVAGPSKADEKKSKMQVKKIFDRLKKECKSEGVKFQGSPKTIKIDEVWEQSEFEAIFSGKGTLIQPTPDNKPKSTVTIIHFRTKAQVEEFFGAELKDLKGNQWTRGGGPRFAKSLKQGACDVEIMSFEVNYSKNGMKCSLKFEISEVGGGYWSYGPSQRRSGGWF</sequence>
<dbReference type="OrthoDB" id="2743634at2759"/>
<keyword evidence="3" id="KW-1185">Reference proteome</keyword>
<organism evidence="2 3">
    <name type="scientific">Laccaria amethystina LaAM-08-1</name>
    <dbReference type="NCBI Taxonomy" id="1095629"/>
    <lineage>
        <taxon>Eukaryota</taxon>
        <taxon>Fungi</taxon>
        <taxon>Dikarya</taxon>
        <taxon>Basidiomycota</taxon>
        <taxon>Agaricomycotina</taxon>
        <taxon>Agaricomycetes</taxon>
        <taxon>Agaricomycetidae</taxon>
        <taxon>Agaricales</taxon>
        <taxon>Agaricineae</taxon>
        <taxon>Hydnangiaceae</taxon>
        <taxon>Laccaria</taxon>
    </lineage>
</organism>
<protein>
    <submittedName>
        <fullName evidence="2">Uncharacterized protein</fullName>
    </submittedName>
</protein>
<gene>
    <name evidence="2" type="ORF">K443DRAFT_122215</name>
</gene>
<accession>A0A0C9WSK3</accession>
<dbReference type="AlphaFoldDB" id="A0A0C9WSK3"/>
<dbReference type="EMBL" id="KN838601">
    <property type="protein sequence ID" value="KIK01840.1"/>
    <property type="molecule type" value="Genomic_DNA"/>
</dbReference>
<evidence type="ECO:0000313" key="2">
    <source>
        <dbReference type="EMBL" id="KIK01840.1"/>
    </source>
</evidence>
<reference evidence="2 3" key="1">
    <citation type="submission" date="2014-04" db="EMBL/GenBank/DDBJ databases">
        <authorList>
            <consortium name="DOE Joint Genome Institute"/>
            <person name="Kuo A."/>
            <person name="Kohler A."/>
            <person name="Nagy L.G."/>
            <person name="Floudas D."/>
            <person name="Copeland A."/>
            <person name="Barry K.W."/>
            <person name="Cichocki N."/>
            <person name="Veneault-Fourrey C."/>
            <person name="LaButti K."/>
            <person name="Lindquist E.A."/>
            <person name="Lipzen A."/>
            <person name="Lundell T."/>
            <person name="Morin E."/>
            <person name="Murat C."/>
            <person name="Sun H."/>
            <person name="Tunlid A."/>
            <person name="Henrissat B."/>
            <person name="Grigoriev I.V."/>
            <person name="Hibbett D.S."/>
            <person name="Martin F."/>
            <person name="Nordberg H.P."/>
            <person name="Cantor M.N."/>
            <person name="Hua S.X."/>
        </authorList>
    </citation>
    <scope>NUCLEOTIDE SEQUENCE [LARGE SCALE GENOMIC DNA]</scope>
    <source>
        <strain evidence="2 3">LaAM-08-1</strain>
    </source>
</reference>
<dbReference type="HOGENOM" id="CLU_090708_0_0_1"/>